<dbReference type="Proteomes" id="UP001195483">
    <property type="component" value="Unassembled WGS sequence"/>
</dbReference>
<name>A0AAE0SL15_9BIVA</name>
<gene>
    <name evidence="1" type="ORF">CHS0354_021912</name>
</gene>
<reference evidence="1" key="3">
    <citation type="submission" date="2023-05" db="EMBL/GenBank/DDBJ databases">
        <authorList>
            <person name="Smith C.H."/>
        </authorList>
    </citation>
    <scope>NUCLEOTIDE SEQUENCE</scope>
    <source>
        <strain evidence="1">CHS0354</strain>
        <tissue evidence="1">Mantle</tissue>
    </source>
</reference>
<dbReference type="AlphaFoldDB" id="A0AAE0SL15"/>
<proteinExistence type="predicted"/>
<keyword evidence="2" id="KW-1185">Reference proteome</keyword>
<reference evidence="1" key="2">
    <citation type="journal article" date="2021" name="Genome Biol. Evol.">
        <title>Developing a high-quality reference genome for a parasitic bivalve with doubly uniparental inheritance (Bivalvia: Unionida).</title>
        <authorList>
            <person name="Smith C.H."/>
        </authorList>
    </citation>
    <scope>NUCLEOTIDE SEQUENCE</scope>
    <source>
        <strain evidence="1">CHS0354</strain>
        <tissue evidence="1">Mantle</tissue>
    </source>
</reference>
<protein>
    <submittedName>
        <fullName evidence="1">Uncharacterized protein</fullName>
    </submittedName>
</protein>
<evidence type="ECO:0000313" key="1">
    <source>
        <dbReference type="EMBL" id="KAK3593348.1"/>
    </source>
</evidence>
<dbReference type="EMBL" id="JAEAOA010001332">
    <property type="protein sequence ID" value="KAK3593348.1"/>
    <property type="molecule type" value="Genomic_DNA"/>
</dbReference>
<accession>A0AAE0SL15</accession>
<evidence type="ECO:0000313" key="2">
    <source>
        <dbReference type="Proteomes" id="UP001195483"/>
    </source>
</evidence>
<organism evidence="1 2">
    <name type="scientific">Potamilus streckersoni</name>
    <dbReference type="NCBI Taxonomy" id="2493646"/>
    <lineage>
        <taxon>Eukaryota</taxon>
        <taxon>Metazoa</taxon>
        <taxon>Spiralia</taxon>
        <taxon>Lophotrochozoa</taxon>
        <taxon>Mollusca</taxon>
        <taxon>Bivalvia</taxon>
        <taxon>Autobranchia</taxon>
        <taxon>Heteroconchia</taxon>
        <taxon>Palaeoheterodonta</taxon>
        <taxon>Unionida</taxon>
        <taxon>Unionoidea</taxon>
        <taxon>Unionidae</taxon>
        <taxon>Ambleminae</taxon>
        <taxon>Lampsilini</taxon>
        <taxon>Potamilus</taxon>
    </lineage>
</organism>
<comment type="caution">
    <text evidence="1">The sequence shown here is derived from an EMBL/GenBank/DDBJ whole genome shotgun (WGS) entry which is preliminary data.</text>
</comment>
<reference evidence="1" key="1">
    <citation type="journal article" date="2021" name="Genome Biol. Evol.">
        <title>A High-Quality Reference Genome for a Parasitic Bivalve with Doubly Uniparental Inheritance (Bivalvia: Unionida).</title>
        <authorList>
            <person name="Smith C.H."/>
        </authorList>
    </citation>
    <scope>NUCLEOTIDE SEQUENCE</scope>
    <source>
        <strain evidence="1">CHS0354</strain>
    </source>
</reference>
<sequence>MIMTFPGGCDKDVTIRPGKANTELGKMTQTNSTHLVEGHNGKRKRSEIYLQTMPEITEDEQSFIRLET</sequence>